<evidence type="ECO:0000313" key="1">
    <source>
        <dbReference type="EMBL" id="SNR58447.1"/>
    </source>
</evidence>
<organism evidence="1 2">
    <name type="scientific">Actinoplanes regularis</name>
    <dbReference type="NCBI Taxonomy" id="52697"/>
    <lineage>
        <taxon>Bacteria</taxon>
        <taxon>Bacillati</taxon>
        <taxon>Actinomycetota</taxon>
        <taxon>Actinomycetes</taxon>
        <taxon>Micromonosporales</taxon>
        <taxon>Micromonosporaceae</taxon>
        <taxon>Actinoplanes</taxon>
    </lineage>
</organism>
<keyword evidence="2" id="KW-1185">Reference proteome</keyword>
<accession>A0A238XHP2</accession>
<reference evidence="1 2" key="1">
    <citation type="submission" date="2017-06" db="EMBL/GenBank/DDBJ databases">
        <authorList>
            <person name="Kim H.J."/>
            <person name="Triplett B.A."/>
        </authorList>
    </citation>
    <scope>NUCLEOTIDE SEQUENCE [LARGE SCALE GENOMIC DNA]</scope>
    <source>
        <strain evidence="1 2">DSM 43151</strain>
    </source>
</reference>
<dbReference type="EMBL" id="FZNR01000003">
    <property type="protein sequence ID" value="SNR58447.1"/>
    <property type="molecule type" value="Genomic_DNA"/>
</dbReference>
<dbReference type="AlphaFoldDB" id="A0A238XHP2"/>
<gene>
    <name evidence="1" type="ORF">SAMN06264365_103469</name>
</gene>
<dbReference type="Proteomes" id="UP000198415">
    <property type="component" value="Unassembled WGS sequence"/>
</dbReference>
<evidence type="ECO:0000313" key="2">
    <source>
        <dbReference type="Proteomes" id="UP000198415"/>
    </source>
</evidence>
<dbReference type="RefSeq" id="WP_089293069.1">
    <property type="nucleotide sequence ID" value="NZ_BOMU01000093.1"/>
</dbReference>
<dbReference type="OrthoDB" id="5186052at2"/>
<protein>
    <submittedName>
        <fullName evidence="1">Uncharacterized protein</fullName>
    </submittedName>
</protein>
<proteinExistence type="predicted"/>
<sequence>MKPSRPHPELLLSLSRTDRHGFTELGAVICYRHQPGVTPGGSSHDPGTVLSPLFNDYGDPRDRYSQYADLHVRASLDTVGDVAGGHAYGWCYEYRPHTVNLTRAQSMATFLRRTDRQMAALAHQMGTPGDFADYLTHFAVALGITRFAEYTDRIRPDGTRWRWMNADQMQAWIRRHEQPVSTPAGR</sequence>
<name>A0A238XHP2_9ACTN</name>